<sequence length="610" mass="68867">MADISYICKRKLLTKLWDELPRSWKILVADQVALKVISSFCGMDDLLNNDILDVNNLEKKREPFMCPALYLISPSQESVDKIISEFSNEAEPQYSCAYVACINAIEKSKFEALKRTPRIKDVKVIPLDFHVVEQRVFSMNDPNAFFDLYSLNSTEERRTQQIKKIGQSLASFLYCLNINPVVRAITKQPNALSPKIVEALQQSYIDISSSPVVEAFNPAEKTARKLNVIVADRIFDLVTPLLTEFTYQAMVYDTLPVKKDTVIIKTKAGDKPMVLNEEDTIWRETRHMHIAQASPFVVEEFNTFVAEHKGVGNAKGAKDMKEMGEMMKKLPEYIDLMTRFSNHMELISRCFNVNEEKKLDEFASGEQIMATGLDKDGKEVKKAFPYISSSIGNVSYPSDLRLRQVLIYLFSQEYSDDDKNALINALHGDEDVAKIISAALSLPKTEREITKKKKGDDNDDGFVNSRFVPYIKEIVMRMSNNDVPDYCVLNKLNFAGFPVTIEQKTGNITVAAGKTLKKQKAKEDKKEGKLTAKKEAVSEKDLLGSDSNVLVIFITGAISYSEMRIAYELSDKLKMNVFIGSNVVARPNNFVKIIKSVKNDSFSDITGTLE</sequence>
<dbReference type="InterPro" id="IPR036045">
    <property type="entry name" value="Sec1-like_sf"/>
</dbReference>
<evidence type="ECO:0000313" key="2">
    <source>
        <dbReference type="EMBL" id="ELP84647.1"/>
    </source>
</evidence>
<keyword evidence="3" id="KW-1185">Reference proteome</keyword>
<dbReference type="Pfam" id="PF00995">
    <property type="entry name" value="Sec1"/>
    <property type="match status" value="1"/>
</dbReference>
<dbReference type="EMBL" id="KB207112">
    <property type="protein sequence ID" value="ELP84647.1"/>
    <property type="molecule type" value="Genomic_DNA"/>
</dbReference>
<dbReference type="InterPro" id="IPR043127">
    <property type="entry name" value="Sec-1-like_dom3a"/>
</dbReference>
<organism evidence="2 3">
    <name type="scientific">Entamoeba invadens IP1</name>
    <dbReference type="NCBI Taxonomy" id="370355"/>
    <lineage>
        <taxon>Eukaryota</taxon>
        <taxon>Amoebozoa</taxon>
        <taxon>Evosea</taxon>
        <taxon>Archamoebae</taxon>
        <taxon>Mastigamoebida</taxon>
        <taxon>Entamoebidae</taxon>
        <taxon>Entamoeba</taxon>
    </lineage>
</organism>
<dbReference type="SUPFAM" id="SSF56815">
    <property type="entry name" value="Sec1/munc18-like (SM) proteins"/>
    <property type="match status" value="1"/>
</dbReference>
<dbReference type="OMA" id="PFTRPHT"/>
<dbReference type="Gene3D" id="3.40.50.2060">
    <property type="match status" value="1"/>
</dbReference>
<dbReference type="PIRSF" id="PIRSF005715">
    <property type="entry name" value="VPS45_Sec1"/>
    <property type="match status" value="1"/>
</dbReference>
<dbReference type="GO" id="GO:0016192">
    <property type="term" value="P:vesicle-mediated transport"/>
    <property type="evidence" value="ECO:0007669"/>
    <property type="project" value="InterPro"/>
</dbReference>
<dbReference type="KEGG" id="eiv:EIN_173120"/>
<protein>
    <submittedName>
        <fullName evidence="2">Vesicle protein sorting-associated, putative</fullName>
    </submittedName>
</protein>
<proteinExistence type="inferred from homology"/>
<dbReference type="InterPro" id="IPR001619">
    <property type="entry name" value="Sec1-like"/>
</dbReference>
<accession>A0A0A1TVX6</accession>
<dbReference type="GeneID" id="14883702"/>
<dbReference type="InterPro" id="IPR043154">
    <property type="entry name" value="Sec-1-like_dom1"/>
</dbReference>
<dbReference type="InterPro" id="IPR027482">
    <property type="entry name" value="Sec1-like_dom2"/>
</dbReference>
<dbReference type="PANTHER" id="PTHR11679">
    <property type="entry name" value="VESICLE PROTEIN SORTING-ASSOCIATED"/>
    <property type="match status" value="1"/>
</dbReference>
<comment type="similarity">
    <text evidence="1">Belongs to the STXBP/unc-18/SEC1 family.</text>
</comment>
<reference evidence="2 3" key="1">
    <citation type="submission" date="2012-10" db="EMBL/GenBank/DDBJ databases">
        <authorList>
            <person name="Zafar N."/>
            <person name="Inman J."/>
            <person name="Hall N."/>
            <person name="Lorenzi H."/>
            <person name="Caler E."/>
        </authorList>
    </citation>
    <scope>NUCLEOTIDE SEQUENCE [LARGE SCALE GENOMIC DNA]</scope>
    <source>
        <strain evidence="2 3">IP1</strain>
    </source>
</reference>
<dbReference type="AlphaFoldDB" id="A0A0A1TVX6"/>
<evidence type="ECO:0000313" key="3">
    <source>
        <dbReference type="Proteomes" id="UP000014680"/>
    </source>
</evidence>
<evidence type="ECO:0000256" key="1">
    <source>
        <dbReference type="ARBA" id="ARBA00009884"/>
    </source>
</evidence>
<dbReference type="OrthoDB" id="2228at2759"/>
<dbReference type="RefSeq" id="XP_004183993.1">
    <property type="nucleotide sequence ID" value="XM_004183945.1"/>
</dbReference>
<dbReference type="VEuPathDB" id="AmoebaDB:EIN_173120"/>
<dbReference type="Gene3D" id="3.40.50.1910">
    <property type="match status" value="1"/>
</dbReference>
<dbReference type="Gene3D" id="1.25.40.60">
    <property type="match status" value="1"/>
</dbReference>
<name>A0A0A1TVX6_ENTIV</name>
<dbReference type="Gene3D" id="3.90.830.10">
    <property type="entry name" value="Syntaxin Binding Protein 1, Chain A, domain 2"/>
    <property type="match status" value="1"/>
</dbReference>
<dbReference type="Proteomes" id="UP000014680">
    <property type="component" value="Unassembled WGS sequence"/>
</dbReference>
<gene>
    <name evidence="2" type="ORF">EIN_173120</name>
</gene>